<proteinExistence type="predicted"/>
<feature type="region of interest" description="Disordered" evidence="1">
    <location>
        <begin position="1"/>
        <end position="166"/>
    </location>
</feature>
<reference evidence="2" key="3">
    <citation type="submission" date="2025-08" db="UniProtKB">
        <authorList>
            <consortium name="Ensembl"/>
        </authorList>
    </citation>
    <scope>IDENTIFICATION</scope>
</reference>
<feature type="compositionally biased region" description="Polar residues" evidence="1">
    <location>
        <begin position="42"/>
        <end position="53"/>
    </location>
</feature>
<feature type="compositionally biased region" description="Basic residues" evidence="1">
    <location>
        <begin position="59"/>
        <end position="71"/>
    </location>
</feature>
<dbReference type="AlphaFoldDB" id="F6VJV0"/>
<reference evidence="2" key="4">
    <citation type="submission" date="2025-09" db="UniProtKB">
        <authorList>
            <consortium name="Ensembl"/>
        </authorList>
    </citation>
    <scope>IDENTIFICATION</scope>
</reference>
<dbReference type="Proteomes" id="UP000008144">
    <property type="component" value="Chromosome 13"/>
</dbReference>
<feature type="compositionally biased region" description="Basic and acidic residues" evidence="1">
    <location>
        <begin position="107"/>
        <end position="118"/>
    </location>
</feature>
<protein>
    <submittedName>
        <fullName evidence="2">Uncharacterized protein</fullName>
    </submittedName>
</protein>
<dbReference type="HOGENOM" id="CLU_1606369_0_0_1"/>
<organism evidence="2 3">
    <name type="scientific">Ciona intestinalis</name>
    <name type="common">Transparent sea squirt</name>
    <name type="synonym">Ascidia intestinalis</name>
    <dbReference type="NCBI Taxonomy" id="7719"/>
    <lineage>
        <taxon>Eukaryota</taxon>
        <taxon>Metazoa</taxon>
        <taxon>Chordata</taxon>
        <taxon>Tunicata</taxon>
        <taxon>Ascidiacea</taxon>
        <taxon>Phlebobranchia</taxon>
        <taxon>Cionidae</taxon>
        <taxon>Ciona</taxon>
    </lineage>
</organism>
<dbReference type="EMBL" id="EAAA01001126">
    <property type="status" value="NOT_ANNOTATED_CDS"/>
    <property type="molecule type" value="Genomic_DNA"/>
</dbReference>
<accession>F6VJV0</accession>
<feature type="compositionally biased region" description="Polar residues" evidence="1">
    <location>
        <begin position="137"/>
        <end position="166"/>
    </location>
</feature>
<dbReference type="Ensembl" id="ENSCINT00000014847.3">
    <property type="protein sequence ID" value="ENSCINP00000014847.3"/>
    <property type="gene ID" value="ENSCING00000007244.3"/>
</dbReference>
<evidence type="ECO:0000313" key="2">
    <source>
        <dbReference type="Ensembl" id="ENSCINP00000014847.3"/>
    </source>
</evidence>
<dbReference type="InParanoid" id="F6VJV0"/>
<reference evidence="3" key="1">
    <citation type="journal article" date="2002" name="Science">
        <title>The draft genome of Ciona intestinalis: insights into chordate and vertebrate origins.</title>
        <authorList>
            <person name="Dehal P."/>
            <person name="Satou Y."/>
            <person name="Campbell R.K."/>
            <person name="Chapman J."/>
            <person name="Degnan B."/>
            <person name="De Tomaso A."/>
            <person name="Davidson B."/>
            <person name="Di Gregorio A."/>
            <person name="Gelpke M."/>
            <person name="Goodstein D.M."/>
            <person name="Harafuji N."/>
            <person name="Hastings K.E."/>
            <person name="Ho I."/>
            <person name="Hotta K."/>
            <person name="Huang W."/>
            <person name="Kawashima T."/>
            <person name="Lemaire P."/>
            <person name="Martinez D."/>
            <person name="Meinertzhagen I.A."/>
            <person name="Necula S."/>
            <person name="Nonaka M."/>
            <person name="Putnam N."/>
            <person name="Rash S."/>
            <person name="Saiga H."/>
            <person name="Satake M."/>
            <person name="Terry A."/>
            <person name="Yamada L."/>
            <person name="Wang H.G."/>
            <person name="Awazu S."/>
            <person name="Azumi K."/>
            <person name="Boore J."/>
            <person name="Branno M."/>
            <person name="Chin-Bow S."/>
            <person name="DeSantis R."/>
            <person name="Doyle S."/>
            <person name="Francino P."/>
            <person name="Keys D.N."/>
            <person name="Haga S."/>
            <person name="Hayashi H."/>
            <person name="Hino K."/>
            <person name="Imai K.S."/>
            <person name="Inaba K."/>
            <person name="Kano S."/>
            <person name="Kobayashi K."/>
            <person name="Kobayashi M."/>
            <person name="Lee B.I."/>
            <person name="Makabe K.W."/>
            <person name="Manohar C."/>
            <person name="Matassi G."/>
            <person name="Medina M."/>
            <person name="Mochizuki Y."/>
            <person name="Mount S."/>
            <person name="Morishita T."/>
            <person name="Miura S."/>
            <person name="Nakayama A."/>
            <person name="Nishizaka S."/>
            <person name="Nomoto H."/>
            <person name="Ohta F."/>
            <person name="Oishi K."/>
            <person name="Rigoutsos I."/>
            <person name="Sano M."/>
            <person name="Sasaki A."/>
            <person name="Sasakura Y."/>
            <person name="Shoguchi E."/>
            <person name="Shin-i T."/>
            <person name="Spagnuolo A."/>
            <person name="Stainier D."/>
            <person name="Suzuki M.M."/>
            <person name="Tassy O."/>
            <person name="Takatori N."/>
            <person name="Tokuoka M."/>
            <person name="Yagi K."/>
            <person name="Yoshizaki F."/>
            <person name="Wada S."/>
            <person name="Zhang C."/>
            <person name="Hyatt P.D."/>
            <person name="Larimer F."/>
            <person name="Detter C."/>
            <person name="Doggett N."/>
            <person name="Glavina T."/>
            <person name="Hawkins T."/>
            <person name="Richardson P."/>
            <person name="Lucas S."/>
            <person name="Kohara Y."/>
            <person name="Levine M."/>
            <person name="Satoh N."/>
            <person name="Rokhsar D.S."/>
        </authorList>
    </citation>
    <scope>NUCLEOTIDE SEQUENCE [LARGE SCALE GENOMIC DNA]</scope>
</reference>
<sequence>MSLQVQVHGRGLLVPTEKSKAQSTSSFKNVGKKRKSGDMLEINTSKTTIANNKSDNHQKVKTRKRRKKNKILKQEDTANNNNKITNSSTSDISIDSLFESPGTTNKQQEENARRKQEEYQTLDMPPLIDVEQLAIVSKQSPKQSPLSHNTQKSQLLQNKISYSPSD</sequence>
<evidence type="ECO:0000256" key="1">
    <source>
        <dbReference type="SAM" id="MobiDB-lite"/>
    </source>
</evidence>
<feature type="compositionally biased region" description="Low complexity" evidence="1">
    <location>
        <begin position="77"/>
        <end position="96"/>
    </location>
</feature>
<keyword evidence="3" id="KW-1185">Reference proteome</keyword>
<reference evidence="2" key="2">
    <citation type="journal article" date="2008" name="Genome Biol.">
        <title>Improved genome assembly and evidence-based global gene model set for the chordate Ciona intestinalis: new insight into intron and operon populations.</title>
        <authorList>
            <person name="Satou Y."/>
            <person name="Mineta K."/>
            <person name="Ogasawara M."/>
            <person name="Sasakura Y."/>
            <person name="Shoguchi E."/>
            <person name="Ueno K."/>
            <person name="Yamada L."/>
            <person name="Matsumoto J."/>
            <person name="Wasserscheid J."/>
            <person name="Dewar K."/>
            <person name="Wiley G.B."/>
            <person name="Macmil S.L."/>
            <person name="Roe B.A."/>
            <person name="Zeller R.W."/>
            <person name="Hastings K.E."/>
            <person name="Lemaire P."/>
            <person name="Lindquist E."/>
            <person name="Endo T."/>
            <person name="Hotta K."/>
            <person name="Inaba K."/>
        </authorList>
    </citation>
    <scope>NUCLEOTIDE SEQUENCE [LARGE SCALE GENOMIC DNA]</scope>
    <source>
        <strain evidence="2">wild type</strain>
    </source>
</reference>
<evidence type="ECO:0000313" key="3">
    <source>
        <dbReference type="Proteomes" id="UP000008144"/>
    </source>
</evidence>
<name>F6VJV0_CIOIN</name>